<dbReference type="InterPro" id="IPR007757">
    <property type="entry name" value="MT-A70-like"/>
</dbReference>
<dbReference type="Proteomes" id="UP000069940">
    <property type="component" value="Unassembled WGS sequence"/>
</dbReference>
<accession>A0ABM1YDG4</accession>
<protein>
    <recommendedName>
        <fullName evidence="4">Methyltransferase-like protein 4</fullName>
    </recommendedName>
</protein>
<reference evidence="2" key="2">
    <citation type="submission" date="2025-05" db="UniProtKB">
        <authorList>
            <consortium name="EnsemblMetazoa"/>
        </authorList>
    </citation>
    <scope>IDENTIFICATION</scope>
    <source>
        <strain evidence="2">Foshan</strain>
    </source>
</reference>
<dbReference type="InterPro" id="IPR029063">
    <property type="entry name" value="SAM-dependent_MTases_sf"/>
</dbReference>
<evidence type="ECO:0000313" key="3">
    <source>
        <dbReference type="Proteomes" id="UP000069940"/>
    </source>
</evidence>
<dbReference type="RefSeq" id="XP_029734299.2">
    <property type="nucleotide sequence ID" value="XM_029878439.2"/>
</dbReference>
<evidence type="ECO:0000256" key="1">
    <source>
        <dbReference type="PROSITE-ProRule" id="PRU00489"/>
    </source>
</evidence>
<sequence length="389" mass="45229">MNRFQVGVRAREQKQREKVGKSTCLSVDIRRNLTENIVFLIHKAFVDRTYSSYPCYDTGLESIALRSELFHVVVPYDARSTRDETADSAPKSKKLKRSAKEFDEVTLKVKDKHTEFLNLHKNVEKASDFSNKIALEFVDEFNRSVHYDVDKVFNGANDSQFIVKTSMNNEDYIIPPNCRFFNSDVRNLSDFLTTEDKFDFIVLDPPWWNKYIRRTKAANEKSGYRMMDNDSLKSIALENHVHHRTVVAIWCTNAPSHVDAIEKQLCPKWNLRLVGTWYWTKITKQGEPVCTFNEKTKKQPYERLFIAVSSNSAVKDIATEKYIFSVPCAIHSNKPPLLELFTDYLPERPKCLELFARNVYPNFTSIGTEVLKLQNTRLFQLLSSKHEVQ</sequence>
<dbReference type="Pfam" id="PF05063">
    <property type="entry name" value="MT-A70"/>
    <property type="match status" value="1"/>
</dbReference>
<dbReference type="PANTHER" id="PTHR12829:SF4">
    <property type="entry name" value="N(6)-ADENINE-SPECIFIC METHYLTRANSFERASE METTL4"/>
    <property type="match status" value="1"/>
</dbReference>
<dbReference type="EnsemblMetazoa" id="AALFPA23_008132.R10947">
    <property type="protein sequence ID" value="AALFPA23_008132.P10947"/>
    <property type="gene ID" value="AALFPA23_008132"/>
</dbReference>
<dbReference type="SUPFAM" id="SSF53335">
    <property type="entry name" value="S-adenosyl-L-methionine-dependent methyltransferases"/>
    <property type="match status" value="1"/>
</dbReference>
<name>A0ABM1YDG4_AEDAL</name>
<evidence type="ECO:0000313" key="2">
    <source>
        <dbReference type="EnsemblMetazoa" id="AALFPA23_008132.P10947"/>
    </source>
</evidence>
<organism evidence="2 3">
    <name type="scientific">Aedes albopictus</name>
    <name type="common">Asian tiger mosquito</name>
    <name type="synonym">Stegomyia albopicta</name>
    <dbReference type="NCBI Taxonomy" id="7160"/>
    <lineage>
        <taxon>Eukaryota</taxon>
        <taxon>Metazoa</taxon>
        <taxon>Ecdysozoa</taxon>
        <taxon>Arthropoda</taxon>
        <taxon>Hexapoda</taxon>
        <taxon>Insecta</taxon>
        <taxon>Pterygota</taxon>
        <taxon>Neoptera</taxon>
        <taxon>Endopterygota</taxon>
        <taxon>Diptera</taxon>
        <taxon>Nematocera</taxon>
        <taxon>Culicoidea</taxon>
        <taxon>Culicidae</taxon>
        <taxon>Culicinae</taxon>
        <taxon>Aedini</taxon>
        <taxon>Aedes</taxon>
        <taxon>Stegomyia</taxon>
    </lineage>
</organism>
<evidence type="ECO:0008006" key="4">
    <source>
        <dbReference type="Google" id="ProtNLM"/>
    </source>
</evidence>
<dbReference type="GeneID" id="109428192"/>
<dbReference type="PROSITE" id="PS51143">
    <property type="entry name" value="MT_A70"/>
    <property type="match status" value="1"/>
</dbReference>
<keyword evidence="3" id="KW-1185">Reference proteome</keyword>
<dbReference type="PANTHER" id="PTHR12829">
    <property type="entry name" value="N6-ADENOSINE-METHYLTRANSFERASE"/>
    <property type="match status" value="1"/>
</dbReference>
<proteinExistence type="inferred from homology"/>
<reference evidence="3" key="1">
    <citation type="journal article" date="2015" name="Proc. Natl. Acad. Sci. U.S.A.">
        <title>Genome sequence of the Asian Tiger mosquito, Aedes albopictus, reveals insights into its biology, genetics, and evolution.</title>
        <authorList>
            <person name="Chen X.G."/>
            <person name="Jiang X."/>
            <person name="Gu J."/>
            <person name="Xu M."/>
            <person name="Wu Y."/>
            <person name="Deng Y."/>
            <person name="Zhang C."/>
            <person name="Bonizzoni M."/>
            <person name="Dermauw W."/>
            <person name="Vontas J."/>
            <person name="Armbruster P."/>
            <person name="Huang X."/>
            <person name="Yang Y."/>
            <person name="Zhang H."/>
            <person name="He W."/>
            <person name="Peng H."/>
            <person name="Liu Y."/>
            <person name="Wu K."/>
            <person name="Chen J."/>
            <person name="Lirakis M."/>
            <person name="Topalis P."/>
            <person name="Van Leeuwen T."/>
            <person name="Hall A.B."/>
            <person name="Jiang X."/>
            <person name="Thorpe C."/>
            <person name="Mueller R.L."/>
            <person name="Sun C."/>
            <person name="Waterhouse R.M."/>
            <person name="Yan G."/>
            <person name="Tu Z.J."/>
            <person name="Fang X."/>
            <person name="James A.A."/>
        </authorList>
    </citation>
    <scope>NUCLEOTIDE SEQUENCE [LARGE SCALE GENOMIC DNA]</scope>
    <source>
        <strain evidence="3">Foshan</strain>
    </source>
</reference>
<dbReference type="PROSITE" id="PS00092">
    <property type="entry name" value="N6_MTASE"/>
    <property type="match status" value="1"/>
</dbReference>
<comment type="similarity">
    <text evidence="1">Belongs to the MT-A70-like family.</text>
</comment>
<dbReference type="InterPro" id="IPR002052">
    <property type="entry name" value="DNA_methylase_N6_adenine_CS"/>
</dbReference>